<accession>A0A1E5JTZ9</accession>
<dbReference type="GO" id="GO:0044161">
    <property type="term" value="C:host cell cytoplasmic vesicle"/>
    <property type="evidence" value="ECO:0007669"/>
    <property type="project" value="InterPro"/>
</dbReference>
<dbReference type="GO" id="GO:0031267">
    <property type="term" value="F:small GTPase binding"/>
    <property type="evidence" value="ECO:0007669"/>
    <property type="project" value="InterPro"/>
</dbReference>
<gene>
    <name evidence="3" type="primary">drrA_2</name>
    <name evidence="3" type="ORF">lpari_00999</name>
</gene>
<dbReference type="AlphaFoldDB" id="A0A1E5JTZ9"/>
<evidence type="ECO:0000259" key="2">
    <source>
        <dbReference type="Pfam" id="PF14860"/>
    </source>
</evidence>
<dbReference type="InterPro" id="IPR038346">
    <property type="entry name" value="DrrA_PI4P-bd_sf"/>
</dbReference>
<dbReference type="Pfam" id="PF14860">
    <property type="entry name" value="DrrA_P4M"/>
    <property type="match status" value="1"/>
</dbReference>
<dbReference type="PATRIC" id="fig|45071.6.peg.1155"/>
<protein>
    <submittedName>
        <fullName evidence="3">Multifunctional virulence effector protein DrrA</fullName>
    </submittedName>
</protein>
<dbReference type="InterPro" id="IPR028057">
    <property type="entry name" value="DrrA_P4M"/>
</dbReference>
<dbReference type="RefSeq" id="WP_058516962.1">
    <property type="nucleotide sequence ID" value="NZ_CAAAIE010000006.1"/>
</dbReference>
<feature type="domain" description="DrrA phosphatidylinositol 4-phosphate binding" evidence="2">
    <location>
        <begin position="542"/>
        <end position="631"/>
    </location>
</feature>
<proteinExistence type="predicted"/>
<dbReference type="OrthoDB" id="5652733at2"/>
<evidence type="ECO:0000256" key="1">
    <source>
        <dbReference type="SAM" id="MobiDB-lite"/>
    </source>
</evidence>
<comment type="caution">
    <text evidence="3">The sequence shown here is derived from an EMBL/GenBank/DDBJ whole genome shotgun (WGS) entry which is preliminary data.</text>
</comment>
<dbReference type="EMBL" id="LSOG01000034">
    <property type="protein sequence ID" value="OEH47975.1"/>
    <property type="molecule type" value="Genomic_DNA"/>
</dbReference>
<name>A0A1E5JTZ9_9GAMM</name>
<keyword evidence="4" id="KW-1185">Reference proteome</keyword>
<reference evidence="3 4" key="1">
    <citation type="submission" date="2016-02" db="EMBL/GenBank/DDBJ databases">
        <title>Secondary metabolites in Legionella.</title>
        <authorList>
            <person name="Tobias N.J."/>
            <person name="Bode H.B."/>
        </authorList>
    </citation>
    <scope>NUCLEOTIDE SEQUENCE [LARGE SCALE GENOMIC DNA]</scope>
    <source>
        <strain evidence="3 4">DSM 19216</strain>
    </source>
</reference>
<evidence type="ECO:0000313" key="4">
    <source>
        <dbReference type="Proteomes" id="UP000095229"/>
    </source>
</evidence>
<dbReference type="Gene3D" id="1.20.1280.280">
    <property type="match status" value="1"/>
</dbReference>
<evidence type="ECO:0000313" key="3">
    <source>
        <dbReference type="EMBL" id="OEH47975.1"/>
    </source>
</evidence>
<feature type="compositionally biased region" description="Basic and acidic residues" evidence="1">
    <location>
        <begin position="391"/>
        <end position="405"/>
    </location>
</feature>
<feature type="region of interest" description="Disordered" evidence="1">
    <location>
        <begin position="379"/>
        <end position="435"/>
    </location>
</feature>
<sequence>MLSQQAAAELLRKYGKDLENLQKITINTSLGFRSDSQFIPDLLKALDCIANGKTYEPTSHMTGMSSIGKVTNDPQKAVGDLGAFFDDKFIETYFGSTNKATIERAVHGVDLDKLKANILQFCKEIKPPTVTEKNDTVQKSRAIALTMGAHVEFRVKGFKHNNPEHNARQPLDTVQFEFRTTSERDTFYERIRSISPSDVSKDVTATKKDSYGNAIPIVLVKPEAIKSIDVVLFPRDTKLSQTEFIETTRSLINAGIFAGRSSRLEESLKTICDALETGNLIDGSQISAQVSGGWMASGQQKTLSGMISVDEAWTFLFQQMGELDNSQYKEAIRDRLEKHFSTQKYPIEVRHLWFETFSDQEGYKKDSKYSNVENFVSGRPEHQVSVGQPRTETHHSNLRQPRTETPHSTSKHPGATVHHHPTVKQPSPPVHQSTSVDTHKAFIQHFIQHHASGVERLPLVEKGGVKIEFKNKNFLDNFKALYGQYMSGAKEHPGHAGKVYLTVPIVQIEKMENGLLKGKYQHYVTSNKENRDVASVATCDTLKEQSIKDKYQQCRGDFLKSTILKDFYEDLENAGTPKAVNEVIERYKRDGRYDTLAKAQNTTMQVLGMTTSSAQAFEKMIAERLDDIGKEQRAIAS</sequence>
<organism evidence="3 4">
    <name type="scientific">Legionella parisiensis</name>
    <dbReference type="NCBI Taxonomy" id="45071"/>
    <lineage>
        <taxon>Bacteria</taxon>
        <taxon>Pseudomonadati</taxon>
        <taxon>Pseudomonadota</taxon>
        <taxon>Gammaproteobacteria</taxon>
        <taxon>Legionellales</taxon>
        <taxon>Legionellaceae</taxon>
        <taxon>Legionella</taxon>
    </lineage>
</organism>
<dbReference type="Proteomes" id="UP000095229">
    <property type="component" value="Unassembled WGS sequence"/>
</dbReference>